<evidence type="ECO:0000256" key="3">
    <source>
        <dbReference type="ARBA" id="ARBA00022801"/>
    </source>
</evidence>
<keyword evidence="3 9" id="KW-0378">Hydrolase</keyword>
<keyword evidence="2 6" id="KW-0479">Metal-binding</keyword>
<evidence type="ECO:0000256" key="2">
    <source>
        <dbReference type="ARBA" id="ARBA00022723"/>
    </source>
</evidence>
<reference evidence="9" key="2">
    <citation type="submission" date="2020-08" db="EMBL/GenBank/DDBJ databases">
        <authorList>
            <person name="Chen M."/>
            <person name="Teng W."/>
            <person name="Zhao L."/>
            <person name="Hu C."/>
            <person name="Zhou Y."/>
            <person name="Han B."/>
            <person name="Song L."/>
            <person name="Shu W."/>
        </authorList>
    </citation>
    <scope>NUCLEOTIDE SEQUENCE</scope>
    <source>
        <strain evidence="9">FACHB-1277</strain>
    </source>
</reference>
<dbReference type="PANTHER" id="PTHR43250">
    <property type="entry name" value="EXODEOXYRIBONUCLEASE III"/>
    <property type="match status" value="1"/>
</dbReference>
<dbReference type="GO" id="GO:0008311">
    <property type="term" value="F:double-stranded DNA 3'-5' DNA exonuclease activity"/>
    <property type="evidence" value="ECO:0007669"/>
    <property type="project" value="UniProtKB-EC"/>
</dbReference>
<dbReference type="EMBL" id="JACJPY010000036">
    <property type="protein sequence ID" value="MBD2150903.1"/>
    <property type="molecule type" value="Genomic_DNA"/>
</dbReference>
<evidence type="ECO:0000256" key="5">
    <source>
        <dbReference type="PIRSR" id="PIRSR604808-1"/>
    </source>
</evidence>
<dbReference type="Pfam" id="PF03372">
    <property type="entry name" value="Exo_endo_phos"/>
    <property type="match status" value="1"/>
</dbReference>
<dbReference type="GO" id="GO:0006281">
    <property type="term" value="P:DNA repair"/>
    <property type="evidence" value="ECO:0007669"/>
    <property type="project" value="InterPro"/>
</dbReference>
<evidence type="ECO:0000256" key="4">
    <source>
        <dbReference type="ARBA" id="ARBA00022842"/>
    </source>
</evidence>
<feature type="active site" description="Proton acceptor" evidence="5">
    <location>
        <position position="255"/>
    </location>
</feature>
<dbReference type="NCBIfam" id="TIGR00633">
    <property type="entry name" value="xth"/>
    <property type="match status" value="1"/>
</dbReference>
<protein>
    <submittedName>
        <fullName evidence="9">Exodeoxyribonuclease III</fullName>
        <ecNumber evidence="9">3.1.11.2</ecNumber>
    </submittedName>
</protein>
<feature type="binding site" evidence="6">
    <location>
        <position position="156"/>
    </location>
    <ligand>
        <name>Mg(2+)</name>
        <dbReference type="ChEBI" id="CHEBI:18420"/>
        <label>1</label>
    </ligand>
</feature>
<dbReference type="InterPro" id="IPR004808">
    <property type="entry name" value="AP_endonuc_1"/>
</dbReference>
<feature type="binding site" evidence="6">
    <location>
        <position position="255"/>
    </location>
    <ligand>
        <name>Mg(2+)</name>
        <dbReference type="ChEBI" id="CHEBI:18420"/>
        <label>1</label>
    </ligand>
</feature>
<feature type="active site" description="Proton donor/acceptor" evidence="5">
    <location>
        <position position="154"/>
    </location>
</feature>
<dbReference type="SUPFAM" id="SSF56219">
    <property type="entry name" value="DNase I-like"/>
    <property type="match status" value="1"/>
</dbReference>
<sequence>MKIATWNVNSVRTRINHICDWLTTNPDVDVLCLQETKVIDNDFPHAPFSDRGYQTYIYGQKSYNGVAMISRSPLENVQMGFASVLGKIAEPSLDDQKRLITAQLAGIQIVNMYVPNGSEVGGEKYEYKLRWLRLLKLYLQALLAQSPNVLICGDFNVAIADIDIYDPKNRETKVMATDIERDTLAEVLNLGFQDVFRKFEPEGGHFSWWDYRAGGFARNRGWRIDYHFLTAPLYERATACVIDKEPRKMPQPSDHTPVIVTL</sequence>
<dbReference type="GO" id="GO:0046872">
    <property type="term" value="F:metal ion binding"/>
    <property type="evidence" value="ECO:0007669"/>
    <property type="project" value="UniProtKB-KW"/>
</dbReference>
<name>A0A926Z6L7_9CYAN</name>
<evidence type="ECO:0000256" key="1">
    <source>
        <dbReference type="ARBA" id="ARBA00007092"/>
    </source>
</evidence>
<feature type="binding site" evidence="6">
    <location>
        <position position="7"/>
    </location>
    <ligand>
        <name>Mg(2+)</name>
        <dbReference type="ChEBI" id="CHEBI:18420"/>
        <label>1</label>
    </ligand>
</feature>
<comment type="cofactor">
    <cofactor evidence="6">
        <name>Mg(2+)</name>
        <dbReference type="ChEBI" id="CHEBI:18420"/>
    </cofactor>
    <cofactor evidence="6">
        <name>Mn(2+)</name>
        <dbReference type="ChEBI" id="CHEBI:29035"/>
    </cofactor>
    <text evidence="6">Probably binds two magnesium or manganese ions per subunit.</text>
</comment>
<feature type="domain" description="Endonuclease/exonuclease/phosphatase" evidence="8">
    <location>
        <begin position="4"/>
        <end position="255"/>
    </location>
</feature>
<reference evidence="9" key="1">
    <citation type="journal article" date="2015" name="ISME J.">
        <title>Draft Genome Sequence of Streptomyces incarnatus NRRL8089, which Produces the Nucleoside Antibiotic Sinefungin.</title>
        <authorList>
            <person name="Oshima K."/>
            <person name="Hattori M."/>
            <person name="Shimizu H."/>
            <person name="Fukuda K."/>
            <person name="Nemoto M."/>
            <person name="Inagaki K."/>
            <person name="Tamura T."/>
        </authorList>
    </citation>
    <scope>NUCLEOTIDE SEQUENCE</scope>
    <source>
        <strain evidence="9">FACHB-1277</strain>
    </source>
</reference>
<feature type="site" description="Transition state stabilizer" evidence="7">
    <location>
        <position position="156"/>
    </location>
</feature>
<feature type="active site" evidence="5">
    <location>
        <position position="113"/>
    </location>
</feature>
<feature type="binding site" evidence="6">
    <location>
        <position position="35"/>
    </location>
    <ligand>
        <name>Mg(2+)</name>
        <dbReference type="ChEBI" id="CHEBI:18420"/>
        <label>1</label>
    </ligand>
</feature>
<dbReference type="Proteomes" id="UP000631421">
    <property type="component" value="Unassembled WGS sequence"/>
</dbReference>
<feature type="site" description="Important for catalytic activity" evidence="7">
    <location>
        <position position="225"/>
    </location>
</feature>
<dbReference type="Gene3D" id="3.60.10.10">
    <property type="entry name" value="Endonuclease/exonuclease/phosphatase"/>
    <property type="match status" value="1"/>
</dbReference>
<accession>A0A926Z6L7</accession>
<feature type="binding site" evidence="6">
    <location>
        <position position="154"/>
    </location>
    <ligand>
        <name>Mg(2+)</name>
        <dbReference type="ChEBI" id="CHEBI:18420"/>
        <label>1</label>
    </ligand>
</feature>
<gene>
    <name evidence="9" type="primary">xth</name>
    <name evidence="9" type="ORF">H6F44_12345</name>
</gene>
<keyword evidence="10" id="KW-1185">Reference proteome</keyword>
<evidence type="ECO:0000259" key="8">
    <source>
        <dbReference type="Pfam" id="PF03372"/>
    </source>
</evidence>
<feature type="binding site" evidence="6">
    <location>
        <position position="254"/>
    </location>
    <ligand>
        <name>Mg(2+)</name>
        <dbReference type="ChEBI" id="CHEBI:18420"/>
        <label>1</label>
    </ligand>
</feature>
<dbReference type="InterPro" id="IPR036691">
    <property type="entry name" value="Endo/exonu/phosph_ase_sf"/>
</dbReference>
<evidence type="ECO:0000313" key="10">
    <source>
        <dbReference type="Proteomes" id="UP000631421"/>
    </source>
</evidence>
<feature type="site" description="Interaction with DNA substrate" evidence="7">
    <location>
        <position position="255"/>
    </location>
</feature>
<dbReference type="AlphaFoldDB" id="A0A926Z6L7"/>
<evidence type="ECO:0000256" key="6">
    <source>
        <dbReference type="PIRSR" id="PIRSR604808-2"/>
    </source>
</evidence>
<dbReference type="PROSITE" id="PS51435">
    <property type="entry name" value="AP_NUCLEASE_F1_4"/>
    <property type="match status" value="1"/>
</dbReference>
<dbReference type="RefSeq" id="WP_190351263.1">
    <property type="nucleotide sequence ID" value="NZ_JACJPY010000036.1"/>
</dbReference>
<dbReference type="PANTHER" id="PTHR43250:SF2">
    <property type="entry name" value="EXODEOXYRIBONUCLEASE III"/>
    <property type="match status" value="1"/>
</dbReference>
<keyword evidence="4 6" id="KW-0460">Magnesium</keyword>
<keyword evidence="6" id="KW-0464">Manganese</keyword>
<dbReference type="InterPro" id="IPR005135">
    <property type="entry name" value="Endo/exonuclease/phosphatase"/>
</dbReference>
<proteinExistence type="inferred from homology"/>
<dbReference type="CDD" id="cd09086">
    <property type="entry name" value="ExoIII-like_AP-endo"/>
    <property type="match status" value="1"/>
</dbReference>
<comment type="similarity">
    <text evidence="1">Belongs to the DNA repair enzymes AP/ExoA family.</text>
</comment>
<evidence type="ECO:0000313" key="9">
    <source>
        <dbReference type="EMBL" id="MBD2150903.1"/>
    </source>
</evidence>
<dbReference type="InterPro" id="IPR037493">
    <property type="entry name" value="ExoIII-like"/>
</dbReference>
<dbReference type="NCBIfam" id="TIGR00195">
    <property type="entry name" value="exoDNase_III"/>
    <property type="match status" value="1"/>
</dbReference>
<evidence type="ECO:0000256" key="7">
    <source>
        <dbReference type="PIRSR" id="PIRSR604808-3"/>
    </source>
</evidence>
<dbReference type="EC" id="3.1.11.2" evidence="9"/>
<organism evidence="9 10">
    <name type="scientific">Pseudanabaena cinerea FACHB-1277</name>
    <dbReference type="NCBI Taxonomy" id="2949581"/>
    <lineage>
        <taxon>Bacteria</taxon>
        <taxon>Bacillati</taxon>
        <taxon>Cyanobacteriota</taxon>
        <taxon>Cyanophyceae</taxon>
        <taxon>Pseudanabaenales</taxon>
        <taxon>Pseudanabaenaceae</taxon>
        <taxon>Pseudanabaena</taxon>
        <taxon>Pseudanabaena cinerea</taxon>
    </lineage>
</organism>
<comment type="caution">
    <text evidence="9">The sequence shown here is derived from an EMBL/GenBank/DDBJ whole genome shotgun (WGS) entry which is preliminary data.</text>
</comment>